<keyword evidence="3" id="KW-1185">Reference proteome</keyword>
<dbReference type="Gene3D" id="3.15.20.10">
    <property type="entry name" value="Bactericidal permeability-increasing protein, domain 2"/>
    <property type="match status" value="1"/>
</dbReference>
<evidence type="ECO:0000259" key="1">
    <source>
        <dbReference type="SMART" id="SM00329"/>
    </source>
</evidence>
<dbReference type="InterPro" id="IPR001124">
    <property type="entry name" value="Lipid-bd_serum_glycop_C"/>
</dbReference>
<name>A0A183UMG1_TOXCA</name>
<organism evidence="3 4">
    <name type="scientific">Toxocara canis</name>
    <name type="common">Canine roundworm</name>
    <dbReference type="NCBI Taxonomy" id="6265"/>
    <lineage>
        <taxon>Eukaryota</taxon>
        <taxon>Metazoa</taxon>
        <taxon>Ecdysozoa</taxon>
        <taxon>Nematoda</taxon>
        <taxon>Chromadorea</taxon>
        <taxon>Rhabditida</taxon>
        <taxon>Spirurina</taxon>
        <taxon>Ascaridomorpha</taxon>
        <taxon>Ascaridoidea</taxon>
        <taxon>Toxocaridae</taxon>
        <taxon>Toxocara</taxon>
    </lineage>
</organism>
<reference evidence="4" key="1">
    <citation type="submission" date="2016-06" db="UniProtKB">
        <authorList>
            <consortium name="WormBaseParasite"/>
        </authorList>
    </citation>
    <scope>IDENTIFICATION</scope>
</reference>
<dbReference type="PANTHER" id="PTHR10504">
    <property type="entry name" value="BACTERICIDAL PERMEABILITY-INCREASING BPI PROTEIN-RELATED"/>
    <property type="match status" value="1"/>
</dbReference>
<dbReference type="SUPFAM" id="SSF55394">
    <property type="entry name" value="Bactericidal permeability-increasing protein, BPI"/>
    <property type="match status" value="1"/>
</dbReference>
<dbReference type="Proteomes" id="UP000050794">
    <property type="component" value="Unassembled WGS sequence"/>
</dbReference>
<evidence type="ECO:0000313" key="4">
    <source>
        <dbReference type="WBParaSite" id="TCNE_0000968101-mRNA-1"/>
    </source>
</evidence>
<accession>A0A183UMG1</accession>
<dbReference type="Pfam" id="PF02886">
    <property type="entry name" value="LBP_BPI_CETP_C"/>
    <property type="match status" value="1"/>
</dbReference>
<evidence type="ECO:0000313" key="2">
    <source>
        <dbReference type="EMBL" id="VDM41002.1"/>
    </source>
</evidence>
<evidence type="ECO:0000313" key="3">
    <source>
        <dbReference type="Proteomes" id="UP000050794"/>
    </source>
</evidence>
<dbReference type="GO" id="GO:0008289">
    <property type="term" value="F:lipid binding"/>
    <property type="evidence" value="ECO:0007669"/>
    <property type="project" value="InterPro"/>
</dbReference>
<dbReference type="EMBL" id="UYWY01020248">
    <property type="protein sequence ID" value="VDM41002.1"/>
    <property type="molecule type" value="Genomic_DNA"/>
</dbReference>
<feature type="domain" description="Lipid-binding serum glycoprotein C-terminal" evidence="1">
    <location>
        <begin position="162"/>
        <end position="371"/>
    </location>
</feature>
<dbReference type="WBParaSite" id="TCNE_0000968101-mRNA-1">
    <property type="protein sequence ID" value="TCNE_0000968101-mRNA-1"/>
    <property type="gene ID" value="TCNE_0000968101"/>
</dbReference>
<dbReference type="GO" id="GO:0005615">
    <property type="term" value="C:extracellular space"/>
    <property type="evidence" value="ECO:0007669"/>
    <property type="project" value="TreeGrafter"/>
</dbReference>
<dbReference type="SMART" id="SM00329">
    <property type="entry name" value="BPI2"/>
    <property type="match status" value="1"/>
</dbReference>
<dbReference type="AlphaFoldDB" id="A0A183UMG1"/>
<protein>
    <submittedName>
        <fullName evidence="4">BPI2 domain-containing protein</fullName>
    </submittedName>
</protein>
<reference evidence="2 3" key="2">
    <citation type="submission" date="2018-11" db="EMBL/GenBank/DDBJ databases">
        <authorList>
            <consortium name="Pathogen Informatics"/>
        </authorList>
    </citation>
    <scope>NUCLEOTIDE SEQUENCE [LARGE SCALE GENOMIC DNA]</scope>
</reference>
<dbReference type="InterPro" id="IPR032942">
    <property type="entry name" value="BPI/LBP/Plunc"/>
</dbReference>
<sequence>MASSAHASDNGTECTLKGALAGESLNGQVRIQSNQTSLNVAVRIRKATNGSPHIDVQECSIDKTTSHVVTHIDMLSASDTAAIQVQLMRSAPDVVESILCAYVEWIVNLRSRAGNLFLDYSILTDPLTDSYGIEFNSSGEVSVDGKGGTPFGSAPMELPPLGNLTKMFQIVISDFVPNSLMHHGHKTGLFNTRVDPTTPQLGPVMRTTCGFTSGPLFCLGDLLPTLRHFHPNRGIAMIFRSAQPPVVIFREGRQGAFFAMNGHIAVWAIDDRGVEKKVGEMGIEIEAYMKFRISGAILKAKLSLEKIHLKSLNSEALQQDELDDAGLLGREIIQRIVNDVLKDGVPIPIHPLFRLRKTKIALMDRACVIVTDFQLSSKTIRQLVSRRRAT</sequence>
<gene>
    <name evidence="2" type="ORF">TCNE_LOCUS9681</name>
</gene>
<dbReference type="PANTHER" id="PTHR10504:SF139">
    <property type="entry name" value="BPI2 DOMAIN-CONTAINING PROTEIN"/>
    <property type="match status" value="1"/>
</dbReference>
<dbReference type="InterPro" id="IPR017943">
    <property type="entry name" value="Bactericidal_perm-incr_a/b_dom"/>
</dbReference>
<proteinExistence type="predicted"/>